<accession>A0A024U6A1</accession>
<dbReference type="PANTHER" id="PTHR13693">
    <property type="entry name" value="CLASS II AMINOTRANSFERASE/8-AMINO-7-OXONONANOATE SYNTHASE"/>
    <property type="match status" value="1"/>
</dbReference>
<dbReference type="InterPro" id="IPR015422">
    <property type="entry name" value="PyrdxlP-dep_Trfase_small"/>
</dbReference>
<dbReference type="InterPro" id="IPR050087">
    <property type="entry name" value="AON_synthase_class-II"/>
</dbReference>
<protein>
    <submittedName>
        <fullName evidence="7">2-amino-3-ketobutyrate coenzyme A ligase</fullName>
    </submittedName>
</protein>
<keyword evidence="3" id="KW-0808">Transferase</keyword>
<name>A0A024U6A1_9STRA</name>
<dbReference type="EMBL" id="KI913962">
    <property type="protein sequence ID" value="ETW01755.1"/>
    <property type="molecule type" value="Genomic_DNA"/>
</dbReference>
<dbReference type="FunFam" id="3.40.640.10:FF:000006">
    <property type="entry name" value="5-aminolevulinate synthase, mitochondrial"/>
    <property type="match status" value="1"/>
</dbReference>
<dbReference type="eggNOG" id="KOG1359">
    <property type="taxonomic scope" value="Eukaryota"/>
</dbReference>
<dbReference type="InterPro" id="IPR015421">
    <property type="entry name" value="PyrdxlP-dep_Trfase_major"/>
</dbReference>
<keyword evidence="7" id="KW-0436">Ligase</keyword>
<dbReference type="InterPro" id="IPR004839">
    <property type="entry name" value="Aminotransferase_I/II_large"/>
</dbReference>
<dbReference type="GeneID" id="20083407"/>
<dbReference type="NCBIfam" id="NF005394">
    <property type="entry name" value="PRK06939.1"/>
    <property type="match status" value="1"/>
</dbReference>
<comment type="similarity">
    <text evidence="2">Belongs to the class-II pyridoxal-phosphate-dependent aminotransferase family.</text>
</comment>
<dbReference type="InterPro" id="IPR011282">
    <property type="entry name" value="2am3keto_CoA_ligase"/>
</dbReference>
<dbReference type="NCBIfam" id="TIGR01822">
    <property type="entry name" value="2am3keto_CoA"/>
    <property type="match status" value="1"/>
</dbReference>
<dbReference type="VEuPathDB" id="FungiDB:H310_06357"/>
<dbReference type="STRING" id="157072.A0A024U6A1"/>
<dbReference type="AlphaFoldDB" id="A0A024U6A1"/>
<dbReference type="GO" id="GO:0030170">
    <property type="term" value="F:pyridoxal phosphate binding"/>
    <property type="evidence" value="ECO:0007669"/>
    <property type="project" value="InterPro"/>
</dbReference>
<dbReference type="PANTHER" id="PTHR13693:SF102">
    <property type="entry name" value="2-AMINO-3-KETOBUTYRATE COENZYME A LIGASE, MITOCHONDRIAL"/>
    <property type="match status" value="1"/>
</dbReference>
<evidence type="ECO:0000313" key="7">
    <source>
        <dbReference type="EMBL" id="ETW01755.1"/>
    </source>
</evidence>
<dbReference type="GO" id="GO:0016874">
    <property type="term" value="F:ligase activity"/>
    <property type="evidence" value="ECO:0007669"/>
    <property type="project" value="UniProtKB-KW"/>
</dbReference>
<feature type="domain" description="Aminotransferase class I/classII large" evidence="6">
    <location>
        <begin position="42"/>
        <end position="384"/>
    </location>
</feature>
<dbReference type="GO" id="GO:0008890">
    <property type="term" value="F:glycine C-acetyltransferase activity"/>
    <property type="evidence" value="ECO:0007669"/>
    <property type="project" value="InterPro"/>
</dbReference>
<evidence type="ECO:0000256" key="1">
    <source>
        <dbReference type="ARBA" id="ARBA00001933"/>
    </source>
</evidence>
<dbReference type="GO" id="GO:0006567">
    <property type="term" value="P:L-threonine catabolic process"/>
    <property type="evidence" value="ECO:0007669"/>
    <property type="project" value="InterPro"/>
</dbReference>
<dbReference type="Pfam" id="PF00155">
    <property type="entry name" value="Aminotran_1_2"/>
    <property type="match status" value="1"/>
</dbReference>
<dbReference type="GO" id="GO:0005739">
    <property type="term" value="C:mitochondrion"/>
    <property type="evidence" value="ECO:0007669"/>
    <property type="project" value="TreeGrafter"/>
</dbReference>
<sequence>MSNNLTGRLTKELADIEAAGTFKKERVITSAQGPTITVAAQPVLNFCANNYLGLANHPEVVEAAKATLDSHGFGLSSVRFICGTQDIHKELERKISEFHGTDDTILFPSCFDANAGLFEAILNNEDAVISDELNHASIIDGIRLCKAERHRFKHMDLADLEEKLQATQHCRTRLIATDGAFSMDGDVAPLKGICDLADKYNAQVFIDECHATGFFGPTGRGSDEYCGVRGRIDIINSTLGKALGGGTGGYTTGRQAVIDILRQRARPYLFSNSVAPAVVGASLKVFELLTRTSEYVDTIRRNTHQFRDAMTKAGFTLTGQRDHPIVAVMVGDARLASVLADEMLKHGIYVIGFSFPVVPKGKARIRVQISAAHTTDDVNCCVEAFIASARALNLLP</sequence>
<gene>
    <name evidence="7" type="ORF">H310_06357</name>
</gene>
<dbReference type="Gene3D" id="3.90.1150.10">
    <property type="entry name" value="Aspartate Aminotransferase, domain 1"/>
    <property type="match status" value="1"/>
</dbReference>
<dbReference type="CDD" id="cd06454">
    <property type="entry name" value="KBL_like"/>
    <property type="match status" value="1"/>
</dbReference>
<dbReference type="InterPro" id="IPR015424">
    <property type="entry name" value="PyrdxlP-dep_Trfase"/>
</dbReference>
<dbReference type="OrthoDB" id="10263824at2759"/>
<evidence type="ECO:0000256" key="3">
    <source>
        <dbReference type="ARBA" id="ARBA00022679"/>
    </source>
</evidence>
<dbReference type="Gene3D" id="3.40.640.10">
    <property type="entry name" value="Type I PLP-dependent aspartate aminotransferase-like (Major domain)"/>
    <property type="match status" value="1"/>
</dbReference>
<evidence type="ECO:0000259" key="6">
    <source>
        <dbReference type="Pfam" id="PF00155"/>
    </source>
</evidence>
<evidence type="ECO:0000256" key="2">
    <source>
        <dbReference type="ARBA" id="ARBA00008392"/>
    </source>
</evidence>
<dbReference type="SUPFAM" id="SSF53383">
    <property type="entry name" value="PLP-dependent transferases"/>
    <property type="match status" value="1"/>
</dbReference>
<organism evidence="7">
    <name type="scientific">Aphanomyces invadans</name>
    <dbReference type="NCBI Taxonomy" id="157072"/>
    <lineage>
        <taxon>Eukaryota</taxon>
        <taxon>Sar</taxon>
        <taxon>Stramenopiles</taxon>
        <taxon>Oomycota</taxon>
        <taxon>Saprolegniomycetes</taxon>
        <taxon>Saprolegniales</taxon>
        <taxon>Verrucalvaceae</taxon>
        <taxon>Aphanomyces</taxon>
    </lineage>
</organism>
<evidence type="ECO:0000256" key="5">
    <source>
        <dbReference type="ARBA" id="ARBA00023315"/>
    </source>
</evidence>
<evidence type="ECO:0000256" key="4">
    <source>
        <dbReference type="ARBA" id="ARBA00022898"/>
    </source>
</evidence>
<dbReference type="HAMAP" id="MF_00985">
    <property type="entry name" value="2am3keto_CoA_ligase"/>
    <property type="match status" value="1"/>
</dbReference>
<dbReference type="RefSeq" id="XP_008869603.1">
    <property type="nucleotide sequence ID" value="XM_008871381.1"/>
</dbReference>
<comment type="cofactor">
    <cofactor evidence="1">
        <name>pyridoxal 5'-phosphate</name>
        <dbReference type="ChEBI" id="CHEBI:597326"/>
    </cofactor>
</comment>
<keyword evidence="4" id="KW-0663">Pyridoxal phosphate</keyword>
<reference evidence="7" key="1">
    <citation type="submission" date="2013-12" db="EMBL/GenBank/DDBJ databases">
        <title>The Genome Sequence of Aphanomyces invadans NJM9701.</title>
        <authorList>
            <consortium name="The Broad Institute Genomics Platform"/>
            <person name="Russ C."/>
            <person name="Tyler B."/>
            <person name="van West P."/>
            <person name="Dieguez-Uribeondo J."/>
            <person name="Young S.K."/>
            <person name="Zeng Q."/>
            <person name="Gargeya S."/>
            <person name="Fitzgerald M."/>
            <person name="Abouelleil A."/>
            <person name="Alvarado L."/>
            <person name="Chapman S.B."/>
            <person name="Gainer-Dewar J."/>
            <person name="Goldberg J."/>
            <person name="Griggs A."/>
            <person name="Gujja S."/>
            <person name="Hansen M."/>
            <person name="Howarth C."/>
            <person name="Imamovic A."/>
            <person name="Ireland A."/>
            <person name="Larimer J."/>
            <person name="McCowan C."/>
            <person name="Murphy C."/>
            <person name="Pearson M."/>
            <person name="Poon T.W."/>
            <person name="Priest M."/>
            <person name="Roberts A."/>
            <person name="Saif S."/>
            <person name="Shea T."/>
            <person name="Sykes S."/>
            <person name="Wortman J."/>
            <person name="Nusbaum C."/>
            <person name="Birren B."/>
        </authorList>
    </citation>
    <scope>NUCLEOTIDE SEQUENCE [LARGE SCALE GENOMIC DNA]</scope>
    <source>
        <strain evidence="7">NJM9701</strain>
    </source>
</reference>
<keyword evidence="5" id="KW-0012">Acyltransferase</keyword>
<proteinExistence type="inferred from homology"/>